<dbReference type="InterPro" id="IPR000184">
    <property type="entry name" value="Bac_surfAg_D15"/>
</dbReference>
<evidence type="ECO:0000259" key="3">
    <source>
        <dbReference type="Pfam" id="PF01103"/>
    </source>
</evidence>
<evidence type="ECO:0000313" key="4">
    <source>
        <dbReference type="EMBL" id="GEO08091.1"/>
    </source>
</evidence>
<evidence type="ECO:0000256" key="1">
    <source>
        <dbReference type="ARBA" id="ARBA00004370"/>
    </source>
</evidence>
<keyword evidence="2" id="KW-0472">Membrane</keyword>
<dbReference type="Pfam" id="PF01103">
    <property type="entry name" value="Omp85"/>
    <property type="match status" value="1"/>
</dbReference>
<dbReference type="GO" id="GO:0019867">
    <property type="term" value="C:outer membrane"/>
    <property type="evidence" value="ECO:0007669"/>
    <property type="project" value="InterPro"/>
</dbReference>
<evidence type="ECO:0000313" key="5">
    <source>
        <dbReference type="Proteomes" id="UP000321513"/>
    </source>
</evidence>
<keyword evidence="5" id="KW-1185">Reference proteome</keyword>
<gene>
    <name evidence="4" type="ORF">SAE01_05870</name>
</gene>
<dbReference type="Gene3D" id="2.40.160.50">
    <property type="entry name" value="membrane protein fhac: a member of the omp85/tpsb transporter family"/>
    <property type="match status" value="1"/>
</dbReference>
<organism evidence="4 5">
    <name type="scientific">Segetibacter aerophilus</name>
    <dbReference type="NCBI Taxonomy" id="670293"/>
    <lineage>
        <taxon>Bacteria</taxon>
        <taxon>Pseudomonadati</taxon>
        <taxon>Bacteroidota</taxon>
        <taxon>Chitinophagia</taxon>
        <taxon>Chitinophagales</taxon>
        <taxon>Chitinophagaceae</taxon>
        <taxon>Segetibacter</taxon>
    </lineage>
</organism>
<dbReference type="EMBL" id="BJYT01000001">
    <property type="protein sequence ID" value="GEO08091.1"/>
    <property type="molecule type" value="Genomic_DNA"/>
</dbReference>
<comment type="subcellular location">
    <subcellularLocation>
        <location evidence="1">Membrane</location>
    </subcellularLocation>
</comment>
<dbReference type="AlphaFoldDB" id="A0A512B7Z8"/>
<name>A0A512B7Z8_9BACT</name>
<dbReference type="RefSeq" id="WP_218029054.1">
    <property type="nucleotide sequence ID" value="NZ_BJYT01000001.1"/>
</dbReference>
<sequence length="867" mass="99424">MMKIFLMFAARLKYGAIWVLFTLAFVGARAQISEAKNDSVLVAIAPAYDQVGKFHRFWLGESYRKLWAVPVKMRVFHLSKEKGGLTILQRGGGLQTKSLRLKDPRGRQWVLRTIQKYPERGLPEKLRKTVAKDILQDQVVTGHPYSALTVPPFASALGIPHSNPEIIYVADDPGLGEYRADFANSVLLFEEREAVDTIRSDNSERAQQELQDDNDTRVDQKLVLRARLLDILMGDWDRHEDQWRWERIKDKNGLLYTPVPRDRDKVYYNTSGVLPWFLSHQWLKSNLQGFKKEIRDIGGYNYNNRYFDRYFLNSLNEEDWKEQIKYVQSKITDSLIKKSIRLLPDTVYALSGEKIVETLIARRNLLEKEALKYYKFLSKYVDIPTSDKHEIFELENKSNGELGVTIYKTKKDGAKEKVIFERTFSPDVTKEVRLYGFAGRNTFAVKGTGKSPIKVRLLGGADKDSFYVSNEVRNKNKVFVYDGINSENVLPNSRDAKIRISADTSIYNFDKRAFKYDQFGPIVSAMYNLDQGVQLRAGIIYEKHGFRKDPFAARHELFANYSTGRKAFMFSYFGDIRRVFGKTDLLINVLSRGPHNISNFYGVGNETQFIKTGNKGIAFYRNQYDYINADIRLKQNIQRHLRVSVGVAGQFYNSNQLKNENRFLETYSATHPNENVFSKRYYAGLVGGATLDTRNRYILPFKGVYWSSEIRGMQEIKGDKKTYGRVTTDLSFYMPVLRDSNLVIVNRLAAGSTVGQPAFFQQMQLGGIQNLRGYHFNRFTGHSMFYHSIQAQLKLFDFTSYLAPGSVGLIGFNDVGRVWARGEKSNKWHDGYGGGLYVVPADLVLIQVVVGHSIEGTQPYVTVGINF</sequence>
<evidence type="ECO:0000256" key="2">
    <source>
        <dbReference type="ARBA" id="ARBA00023136"/>
    </source>
</evidence>
<comment type="caution">
    <text evidence="4">The sequence shown here is derived from an EMBL/GenBank/DDBJ whole genome shotgun (WGS) entry which is preliminary data.</text>
</comment>
<feature type="domain" description="Bacterial surface antigen (D15)" evidence="3">
    <location>
        <begin position="621"/>
        <end position="834"/>
    </location>
</feature>
<reference evidence="4 5" key="1">
    <citation type="submission" date="2019-07" db="EMBL/GenBank/DDBJ databases">
        <title>Whole genome shotgun sequence of Segetibacter aerophilus NBRC 106135.</title>
        <authorList>
            <person name="Hosoyama A."/>
            <person name="Uohara A."/>
            <person name="Ohji S."/>
            <person name="Ichikawa N."/>
        </authorList>
    </citation>
    <scope>NUCLEOTIDE SEQUENCE [LARGE SCALE GENOMIC DNA]</scope>
    <source>
        <strain evidence="4 5">NBRC 106135</strain>
    </source>
</reference>
<protein>
    <recommendedName>
        <fullName evidence="3">Bacterial surface antigen (D15) domain-containing protein</fullName>
    </recommendedName>
</protein>
<proteinExistence type="predicted"/>
<accession>A0A512B7Z8</accession>
<dbReference type="Proteomes" id="UP000321513">
    <property type="component" value="Unassembled WGS sequence"/>
</dbReference>